<dbReference type="EMBL" id="JAUUTY010000002">
    <property type="protein sequence ID" value="KAK1682069.1"/>
    <property type="molecule type" value="Genomic_DNA"/>
</dbReference>
<organism evidence="2 3">
    <name type="scientific">Lolium multiflorum</name>
    <name type="common">Italian ryegrass</name>
    <name type="synonym">Lolium perenne subsp. multiflorum</name>
    <dbReference type="NCBI Taxonomy" id="4521"/>
    <lineage>
        <taxon>Eukaryota</taxon>
        <taxon>Viridiplantae</taxon>
        <taxon>Streptophyta</taxon>
        <taxon>Embryophyta</taxon>
        <taxon>Tracheophyta</taxon>
        <taxon>Spermatophyta</taxon>
        <taxon>Magnoliopsida</taxon>
        <taxon>Liliopsida</taxon>
        <taxon>Poales</taxon>
        <taxon>Poaceae</taxon>
        <taxon>BOP clade</taxon>
        <taxon>Pooideae</taxon>
        <taxon>Poodae</taxon>
        <taxon>Poeae</taxon>
        <taxon>Poeae Chloroplast Group 2 (Poeae type)</taxon>
        <taxon>Loliodinae</taxon>
        <taxon>Loliinae</taxon>
        <taxon>Lolium</taxon>
    </lineage>
</organism>
<dbReference type="Proteomes" id="UP001231189">
    <property type="component" value="Unassembled WGS sequence"/>
</dbReference>
<sequence>MIQEDVELILKIKTARREEGDFIAWQPEHNGMFTVKSAYHLAVSENLREAGGVASSNRPDGARPIWKVVWQAKIPQKVKICAWRLAVDGLPTMKLKQRRNWATLDTCIRCGMEAEDAFHAVISCPRSAMVWEAMREVWELPEKEELLHTGHEWLLDLLARSNEHTRARIMMLVWRTAVT</sequence>
<keyword evidence="3" id="KW-1185">Reference proteome</keyword>
<evidence type="ECO:0000313" key="3">
    <source>
        <dbReference type="Proteomes" id="UP001231189"/>
    </source>
</evidence>
<reference evidence="2" key="1">
    <citation type="submission" date="2023-07" db="EMBL/GenBank/DDBJ databases">
        <title>A chromosome-level genome assembly of Lolium multiflorum.</title>
        <authorList>
            <person name="Chen Y."/>
            <person name="Copetti D."/>
            <person name="Kolliker R."/>
            <person name="Studer B."/>
        </authorList>
    </citation>
    <scope>NUCLEOTIDE SEQUENCE</scope>
    <source>
        <strain evidence="2">02402/16</strain>
        <tissue evidence="2">Leaf</tissue>
    </source>
</reference>
<proteinExistence type="predicted"/>
<accession>A0AAD8WVK9</accession>
<evidence type="ECO:0000259" key="1">
    <source>
        <dbReference type="Pfam" id="PF13966"/>
    </source>
</evidence>
<gene>
    <name evidence="2" type="ORF">QYE76_042917</name>
</gene>
<dbReference type="InterPro" id="IPR026960">
    <property type="entry name" value="RVT-Znf"/>
</dbReference>
<evidence type="ECO:0000313" key="2">
    <source>
        <dbReference type="EMBL" id="KAK1682069.1"/>
    </source>
</evidence>
<dbReference type="AlphaFoldDB" id="A0AAD8WVK9"/>
<feature type="domain" description="Reverse transcriptase zinc-binding" evidence="1">
    <location>
        <begin position="33"/>
        <end position="131"/>
    </location>
</feature>
<dbReference type="Pfam" id="PF13966">
    <property type="entry name" value="zf-RVT"/>
    <property type="match status" value="1"/>
</dbReference>
<protein>
    <recommendedName>
        <fullName evidence="1">Reverse transcriptase zinc-binding domain-containing protein</fullName>
    </recommendedName>
</protein>
<name>A0AAD8WVK9_LOLMU</name>
<comment type="caution">
    <text evidence="2">The sequence shown here is derived from an EMBL/GenBank/DDBJ whole genome shotgun (WGS) entry which is preliminary data.</text>
</comment>